<dbReference type="Proteomes" id="UP000027665">
    <property type="component" value="Unassembled WGS sequence"/>
</dbReference>
<dbReference type="RefSeq" id="WP_037974966.1">
    <property type="nucleotide sequence ID" value="NZ_JMKI01000014.1"/>
</dbReference>
<name>A0A073J0T7_9BACT</name>
<reference evidence="2 4" key="1">
    <citation type="submission" date="2014-04" db="EMBL/GenBank/DDBJ databases">
        <title>Draft Genome Sequence of Synergistes jonesii.</title>
        <authorList>
            <person name="Coil D.A."/>
            <person name="Eisen J.A."/>
            <person name="Holland-Moritz H.E."/>
        </authorList>
    </citation>
    <scope>NUCLEOTIDE SEQUENCE [LARGE SCALE GENOMIC DNA]</scope>
    <source>
        <strain evidence="2 4">78-1</strain>
    </source>
</reference>
<dbReference type="OrthoDB" id="9799038at2"/>
<dbReference type="AlphaFoldDB" id="A0A073J0T7"/>
<dbReference type="GeneID" id="90984594"/>
<proteinExistence type="predicted"/>
<accession>A0A073J0T7</accession>
<evidence type="ECO:0008006" key="5">
    <source>
        <dbReference type="Google" id="ProtNLM"/>
    </source>
</evidence>
<dbReference type="EMBL" id="JMKI01000054">
    <property type="protein sequence ID" value="KEJ91162.1"/>
    <property type="molecule type" value="Genomic_DNA"/>
</dbReference>
<evidence type="ECO:0000313" key="4">
    <source>
        <dbReference type="Proteomes" id="UP000027665"/>
    </source>
</evidence>
<organism evidence="2 4">
    <name type="scientific">Synergistes jonesii</name>
    <dbReference type="NCBI Taxonomy" id="2754"/>
    <lineage>
        <taxon>Bacteria</taxon>
        <taxon>Thermotogati</taxon>
        <taxon>Synergistota</taxon>
        <taxon>Synergistia</taxon>
        <taxon>Synergistales</taxon>
        <taxon>Synergistaceae</taxon>
        <taxon>Synergistes</taxon>
    </lineage>
</organism>
<gene>
    <name evidence="3" type="ORF">EH55_00555</name>
    <name evidence="2" type="ORF">EH55_11180</name>
    <name evidence="1" type="ORF">EH55_11455</name>
</gene>
<keyword evidence="4" id="KW-1185">Reference proteome</keyword>
<dbReference type="EMBL" id="JMKI01000014">
    <property type="protein sequence ID" value="KEJ92852.1"/>
    <property type="molecule type" value="Genomic_DNA"/>
</dbReference>
<protein>
    <recommendedName>
        <fullName evidence="5">Helix-turn-helix domain-containing protein</fullName>
    </recommendedName>
</protein>
<sequence>MIKYFPVSALSDKDKKIIIKKFPLAGTPAEADYTGDGTVFLVVVQGRPAKMFYPLKNREGTPELPEEFFVNIHPEAEGLTNIYLGRVSGGVFFAMRRLEEKEKSSVTDEYMSVSSAAQIIGVTRAHLSHLCAKGRVPGAQRIGRFYLVPREWVAARVLARVGSVTRAEAARRLGVSRQYVGQLVRSGKLETADDGRVILDSLARLMAEREGK</sequence>
<comment type="caution">
    <text evidence="2">The sequence shown here is derived from an EMBL/GenBank/DDBJ whole genome shotgun (WGS) entry which is preliminary data.</text>
</comment>
<dbReference type="EMBL" id="JMKI01000052">
    <property type="protein sequence ID" value="KEJ91307.1"/>
    <property type="molecule type" value="Genomic_DNA"/>
</dbReference>
<dbReference type="STRING" id="2754.EH55_00555"/>
<evidence type="ECO:0000313" key="1">
    <source>
        <dbReference type="EMBL" id="KEJ91162.1"/>
    </source>
</evidence>
<evidence type="ECO:0000313" key="2">
    <source>
        <dbReference type="EMBL" id="KEJ91307.1"/>
    </source>
</evidence>
<evidence type="ECO:0000313" key="3">
    <source>
        <dbReference type="EMBL" id="KEJ92852.1"/>
    </source>
</evidence>